<feature type="chain" id="PRO_5015497463" description="Peptidase C-terminal archaeal/bacterial domain-containing protein" evidence="2">
    <location>
        <begin position="24"/>
        <end position="512"/>
    </location>
</feature>
<gene>
    <name evidence="3" type="ORF">C3942_18295</name>
</gene>
<evidence type="ECO:0008006" key="5">
    <source>
        <dbReference type="Google" id="ProtNLM"/>
    </source>
</evidence>
<dbReference type="Gene3D" id="2.60.120.380">
    <property type="match status" value="1"/>
</dbReference>
<feature type="region of interest" description="Disordered" evidence="1">
    <location>
        <begin position="449"/>
        <end position="476"/>
    </location>
</feature>
<name>A0A2S5TC06_9GAMM</name>
<accession>A0A2S5TC06</accession>
<evidence type="ECO:0000313" key="4">
    <source>
        <dbReference type="Proteomes" id="UP000238220"/>
    </source>
</evidence>
<dbReference type="RefSeq" id="WP_104231811.1">
    <property type="nucleotide sequence ID" value="NZ_PSNW01000012.1"/>
</dbReference>
<dbReference type="AlphaFoldDB" id="A0A2S5TC06"/>
<dbReference type="OrthoDB" id="7054233at2"/>
<dbReference type="EMBL" id="PSNW01000012">
    <property type="protein sequence ID" value="PPE72495.1"/>
    <property type="molecule type" value="Genomic_DNA"/>
</dbReference>
<dbReference type="Proteomes" id="UP000238220">
    <property type="component" value="Unassembled WGS sequence"/>
</dbReference>
<evidence type="ECO:0000313" key="3">
    <source>
        <dbReference type="EMBL" id="PPE72495.1"/>
    </source>
</evidence>
<feature type="signal peptide" evidence="2">
    <location>
        <begin position="1"/>
        <end position="23"/>
    </location>
</feature>
<dbReference type="GO" id="GO:0005507">
    <property type="term" value="F:copper ion binding"/>
    <property type="evidence" value="ECO:0007669"/>
    <property type="project" value="InterPro"/>
</dbReference>
<reference evidence="3 4" key="1">
    <citation type="submission" date="2018-02" db="EMBL/GenBank/DDBJ databases">
        <title>Genome sequencing of Solimonas sp. HR-BB.</title>
        <authorList>
            <person name="Lee Y."/>
            <person name="Jeon C.O."/>
        </authorList>
    </citation>
    <scope>NUCLEOTIDE SEQUENCE [LARGE SCALE GENOMIC DNA]</scope>
    <source>
        <strain evidence="3 4">HR-BB</strain>
    </source>
</reference>
<organism evidence="3 4">
    <name type="scientific">Solimonas fluminis</name>
    <dbReference type="NCBI Taxonomy" id="2086571"/>
    <lineage>
        <taxon>Bacteria</taxon>
        <taxon>Pseudomonadati</taxon>
        <taxon>Pseudomonadota</taxon>
        <taxon>Gammaproteobacteria</taxon>
        <taxon>Nevskiales</taxon>
        <taxon>Nevskiaceae</taxon>
        <taxon>Solimonas</taxon>
    </lineage>
</organism>
<dbReference type="GO" id="GO:0016641">
    <property type="term" value="F:oxidoreductase activity, acting on the CH-NH2 group of donors, oxygen as acceptor"/>
    <property type="evidence" value="ECO:0007669"/>
    <property type="project" value="InterPro"/>
</dbReference>
<keyword evidence="4" id="KW-1185">Reference proteome</keyword>
<evidence type="ECO:0000256" key="2">
    <source>
        <dbReference type="SAM" id="SignalP"/>
    </source>
</evidence>
<keyword evidence="2" id="KW-0732">Signal</keyword>
<evidence type="ECO:0000256" key="1">
    <source>
        <dbReference type="SAM" id="MobiDB-lite"/>
    </source>
</evidence>
<comment type="caution">
    <text evidence="3">The sequence shown here is derived from an EMBL/GenBank/DDBJ whole genome shotgun (WGS) entry which is preliminary data.</text>
</comment>
<sequence>MPMLPSSRALLAALLLSPACAFAHGAKATGPAAALGLDESTFWDGGTIASGRVGNAALCDRLGPCPSWKIVIAPGGRRLRVGLDTPERSDTFALDLIDPHGAVAASDSNSNQFNSEALVTDPEPGEWTVRVRPESVTQASFRLRAKLESVLPEDLLAQGAKRALLPNLRTVPPYEFTFIAPANPLNGVYPPDTINPPLAVGDIHPISCTVDEAAPVALGGGGARRCLRFTSGPMNLGPGIYDMRFRLIEDFIAGNAQLNLQEALSRIVVGPMQQVIHYSDGSTQEITAGTYSFHPIHAHFHDDYVLSFELFAVSDAARGTMARVGEGTKSGFCPADQLFADWTQFNQGYEVPGGDTALGSCFSPNDGVIGLSIGWGDVYRWQRPGMYVEFDGMPNGRYVVQSRVDANNHVLEAHDDDNLSYAYIEVQGDNIQLLERGWGESPWDPAKTVFDGPGPAQRAAPATRRGDSVPSGGSGGGAPSEWLLALLTLIALLRLEPPRSTLGQLRPHPRRH</sequence>
<proteinExistence type="predicted"/>
<protein>
    <recommendedName>
        <fullName evidence="5">Peptidase C-terminal archaeal/bacterial domain-containing protein</fullName>
    </recommendedName>
</protein>
<dbReference type="InterPro" id="IPR001695">
    <property type="entry name" value="Lysyl_oxidase"/>
</dbReference>
<dbReference type="Pfam" id="PF01186">
    <property type="entry name" value="Lysyl_oxidase"/>
    <property type="match status" value="1"/>
</dbReference>